<feature type="compositionally biased region" description="Low complexity" evidence="1">
    <location>
        <begin position="53"/>
        <end position="70"/>
    </location>
</feature>
<accession>A0A1B2HV10</accession>
<dbReference type="EMBL" id="CP016793">
    <property type="protein sequence ID" value="ANZ41538.1"/>
    <property type="molecule type" value="Genomic_DNA"/>
</dbReference>
<evidence type="ECO:0000313" key="3">
    <source>
        <dbReference type="Proteomes" id="UP000093053"/>
    </source>
</evidence>
<dbReference type="Proteomes" id="UP000093053">
    <property type="component" value="Chromosome"/>
</dbReference>
<evidence type="ECO:0000256" key="1">
    <source>
        <dbReference type="SAM" id="MobiDB-lite"/>
    </source>
</evidence>
<feature type="compositionally biased region" description="Low complexity" evidence="1">
    <location>
        <begin position="35"/>
        <end position="44"/>
    </location>
</feature>
<keyword evidence="3" id="KW-1185">Reference proteome</keyword>
<dbReference type="KEGG" id="led:BBK82_41905"/>
<sequence length="90" mass="9254">MVTALRRPVSGTRVRMGRPVRWSTWLAAGTAGAGVADAGETGAGQQVRSQPVRARPAGQQARGGADAGTANAASTSRRVIRPSGRCRSAR</sequence>
<feature type="region of interest" description="Disordered" evidence="1">
    <location>
        <begin position="35"/>
        <end position="90"/>
    </location>
</feature>
<organism evidence="2 3">
    <name type="scientific">Lentzea guizhouensis</name>
    <dbReference type="NCBI Taxonomy" id="1586287"/>
    <lineage>
        <taxon>Bacteria</taxon>
        <taxon>Bacillati</taxon>
        <taxon>Actinomycetota</taxon>
        <taxon>Actinomycetes</taxon>
        <taxon>Pseudonocardiales</taxon>
        <taxon>Pseudonocardiaceae</taxon>
        <taxon>Lentzea</taxon>
    </lineage>
</organism>
<proteinExistence type="predicted"/>
<evidence type="ECO:0000313" key="2">
    <source>
        <dbReference type="EMBL" id="ANZ41538.1"/>
    </source>
</evidence>
<gene>
    <name evidence="2" type="ORF">BBK82_41905</name>
</gene>
<dbReference type="STRING" id="1586287.BBK82_41905"/>
<protein>
    <submittedName>
        <fullName evidence="2">Uncharacterized protein</fullName>
    </submittedName>
</protein>
<dbReference type="AlphaFoldDB" id="A0A1B2HV10"/>
<name>A0A1B2HV10_9PSEU</name>
<reference evidence="2 3" key="1">
    <citation type="submission" date="2016-07" db="EMBL/GenBank/DDBJ databases">
        <title>Complete genome sequence of the Lentzea guizhouensis DHS C013.</title>
        <authorList>
            <person name="Cao C."/>
        </authorList>
    </citation>
    <scope>NUCLEOTIDE SEQUENCE [LARGE SCALE GENOMIC DNA]</scope>
    <source>
        <strain evidence="2 3">DHS C013</strain>
    </source>
</reference>